<proteinExistence type="predicted"/>
<evidence type="ECO:0000313" key="2">
    <source>
        <dbReference type="WBParaSite" id="ES5_v2.g6764.t1"/>
    </source>
</evidence>
<reference evidence="2" key="1">
    <citation type="submission" date="2022-11" db="UniProtKB">
        <authorList>
            <consortium name="WormBaseParasite"/>
        </authorList>
    </citation>
    <scope>IDENTIFICATION</scope>
</reference>
<evidence type="ECO:0000313" key="1">
    <source>
        <dbReference type="Proteomes" id="UP000887579"/>
    </source>
</evidence>
<accession>A0AC34GQT5</accession>
<sequence>MSNLSELFGISIEMLKEFEYIDECVYSTEIKDEAFDELLGCNCNGPCASKDECACLKFNQVYDSNGILVIHSGDSNKRYQVIAEELIPQGTFVAEYVGEVITVKEAHERLLAQNIHKNNYLFCINEEFFDEKSEIVTCIDAREYGNITRFINHGCEPNLEIKLVRTGIIIPRLTLFSKRDILMGEELSYNYGTDFAANLTEGPPCLCGAKCCRGYLPFSKIPSIQTS</sequence>
<dbReference type="Proteomes" id="UP000887579">
    <property type="component" value="Unplaced"/>
</dbReference>
<protein>
    <submittedName>
        <fullName evidence="2">Histone-lysine N-methyltransferase</fullName>
    </submittedName>
</protein>
<organism evidence="1 2">
    <name type="scientific">Panagrolaimus sp. ES5</name>
    <dbReference type="NCBI Taxonomy" id="591445"/>
    <lineage>
        <taxon>Eukaryota</taxon>
        <taxon>Metazoa</taxon>
        <taxon>Ecdysozoa</taxon>
        <taxon>Nematoda</taxon>
        <taxon>Chromadorea</taxon>
        <taxon>Rhabditida</taxon>
        <taxon>Tylenchina</taxon>
        <taxon>Panagrolaimomorpha</taxon>
        <taxon>Panagrolaimoidea</taxon>
        <taxon>Panagrolaimidae</taxon>
        <taxon>Panagrolaimus</taxon>
    </lineage>
</organism>
<name>A0AC34GQT5_9BILA</name>
<dbReference type="WBParaSite" id="ES5_v2.g6764.t1">
    <property type="protein sequence ID" value="ES5_v2.g6764.t1"/>
    <property type="gene ID" value="ES5_v2.g6764"/>
</dbReference>